<organism evidence="5 6">
    <name type="scientific">Synergistes jonesii</name>
    <dbReference type="NCBI Taxonomy" id="2754"/>
    <lineage>
        <taxon>Bacteria</taxon>
        <taxon>Thermotogati</taxon>
        <taxon>Synergistota</taxon>
        <taxon>Synergistia</taxon>
        <taxon>Synergistales</taxon>
        <taxon>Synergistaceae</taxon>
        <taxon>Synergistes</taxon>
    </lineage>
</organism>
<evidence type="ECO:0008006" key="7">
    <source>
        <dbReference type="Google" id="ProtNLM"/>
    </source>
</evidence>
<dbReference type="Gene3D" id="3.30.450.40">
    <property type="match status" value="1"/>
</dbReference>
<dbReference type="Proteomes" id="UP000027665">
    <property type="component" value="Unassembled WGS sequence"/>
</dbReference>
<dbReference type="STRING" id="2754.EH55_02215"/>
<dbReference type="PANTHER" id="PTHR33744:SF15">
    <property type="entry name" value="CARBOHYDRATE DIACID REGULATOR"/>
    <property type="match status" value="1"/>
</dbReference>
<proteinExistence type="inferred from homology"/>
<dbReference type="Pfam" id="PF05651">
    <property type="entry name" value="Diacid_rec"/>
    <property type="match status" value="1"/>
</dbReference>
<feature type="domain" description="PucR C-terminal helix-turn-helix" evidence="3">
    <location>
        <begin position="325"/>
        <end position="375"/>
    </location>
</feature>
<evidence type="ECO:0000256" key="1">
    <source>
        <dbReference type="ARBA" id="ARBA00006754"/>
    </source>
</evidence>
<dbReference type="Gene3D" id="1.10.10.2840">
    <property type="entry name" value="PucR C-terminal helix-turn-helix domain"/>
    <property type="match status" value="1"/>
</dbReference>
<dbReference type="InterPro" id="IPR041522">
    <property type="entry name" value="CdaR_GGDEF"/>
</dbReference>
<dbReference type="InterPro" id="IPR042070">
    <property type="entry name" value="PucR_C-HTH_sf"/>
</dbReference>
<feature type="domain" description="Putative sugar diacid recognition" evidence="2">
    <location>
        <begin position="3"/>
        <end position="131"/>
    </location>
</feature>
<comment type="caution">
    <text evidence="5">The sequence shown here is derived from an EMBL/GenBank/DDBJ whole genome shotgun (WGS) entry which is preliminary data.</text>
</comment>
<reference evidence="5 6" key="1">
    <citation type="submission" date="2014-04" db="EMBL/GenBank/DDBJ databases">
        <title>Draft Genome Sequence of Synergistes jonesii.</title>
        <authorList>
            <person name="Coil D.A."/>
            <person name="Eisen J.A."/>
            <person name="Holland-Moritz H.E."/>
        </authorList>
    </citation>
    <scope>NUCLEOTIDE SEQUENCE [LARGE SCALE GENOMIC DNA]</scope>
    <source>
        <strain evidence="5 6">78-1</strain>
    </source>
</reference>
<evidence type="ECO:0000313" key="5">
    <source>
        <dbReference type="EMBL" id="KEJ92595.1"/>
    </source>
</evidence>
<gene>
    <name evidence="5" type="ORF">EH55_02215</name>
</gene>
<evidence type="ECO:0000259" key="4">
    <source>
        <dbReference type="Pfam" id="PF17853"/>
    </source>
</evidence>
<dbReference type="InterPro" id="IPR051448">
    <property type="entry name" value="CdaR-like_regulators"/>
</dbReference>
<sequence length="391" mass="43819">MFKKMAQNIAESTCEVIGHNVLVTDENAVIIGCSVKKRIGTFHEPSLKVMRENKTFITQSDEAKKVGVYPGVTLPIHFFDKVIGSVSITGSPEEVERYGLLVQKQAEIMLREQAFLESNLVRERALRDLFENIASYDGSQGMGDLINLQARELGVTLSRCRMAVVLEMKGWKDESSENAYQIMVRELRSAFSHPRNVICPQRNRRVTVFVTPNRQGSNEEITQNVEETAKKFIEVLKNKGITADIAVGFPASDLNSLAMSLRSARDAMRLAGQLGLSGVFSARNLTGEALLDLLPVGKREEFAERTLAALTARNDYEEMRDTFLGWCESPFASGEVAEKLAMHRNSLQYRLKKIRALTGKNPWNFKDAFELWAAFVLKNISSEGKTKVKAF</sequence>
<dbReference type="eggNOG" id="COG3835">
    <property type="taxonomic scope" value="Bacteria"/>
</dbReference>
<accession>A0A073ISS9</accession>
<evidence type="ECO:0000259" key="2">
    <source>
        <dbReference type="Pfam" id="PF05651"/>
    </source>
</evidence>
<evidence type="ECO:0000313" key="6">
    <source>
        <dbReference type="Proteomes" id="UP000027665"/>
    </source>
</evidence>
<dbReference type="RefSeq" id="WP_037975239.1">
    <property type="nucleotide sequence ID" value="NZ_CAMETI010000014.1"/>
</dbReference>
<dbReference type="InterPro" id="IPR008599">
    <property type="entry name" value="Diacid_rec"/>
</dbReference>
<protein>
    <recommendedName>
        <fullName evidence="7">Sugar diacid utilization regulator</fullName>
    </recommendedName>
</protein>
<dbReference type="InterPro" id="IPR025736">
    <property type="entry name" value="PucR_C-HTH_dom"/>
</dbReference>
<dbReference type="AlphaFoldDB" id="A0A073ISS9"/>
<dbReference type="OrthoDB" id="9792148at2"/>
<dbReference type="EMBL" id="JMKI01000021">
    <property type="protein sequence ID" value="KEJ92595.1"/>
    <property type="molecule type" value="Genomic_DNA"/>
</dbReference>
<feature type="domain" description="CdaR GGDEF-like" evidence="4">
    <location>
        <begin position="148"/>
        <end position="270"/>
    </location>
</feature>
<dbReference type="Pfam" id="PF13556">
    <property type="entry name" value="HTH_30"/>
    <property type="match status" value="1"/>
</dbReference>
<dbReference type="InterPro" id="IPR029016">
    <property type="entry name" value="GAF-like_dom_sf"/>
</dbReference>
<dbReference type="GeneID" id="90983181"/>
<comment type="similarity">
    <text evidence="1">Belongs to the CdaR family.</text>
</comment>
<dbReference type="Pfam" id="PF17853">
    <property type="entry name" value="GGDEF_2"/>
    <property type="match status" value="1"/>
</dbReference>
<dbReference type="PANTHER" id="PTHR33744">
    <property type="entry name" value="CARBOHYDRATE DIACID REGULATOR"/>
    <property type="match status" value="1"/>
</dbReference>
<evidence type="ECO:0000259" key="3">
    <source>
        <dbReference type="Pfam" id="PF13556"/>
    </source>
</evidence>
<keyword evidence="6" id="KW-1185">Reference proteome</keyword>
<name>A0A073ISS9_9BACT</name>